<evidence type="ECO:0000313" key="5">
    <source>
        <dbReference type="Proteomes" id="UP000195814"/>
    </source>
</evidence>
<dbReference type="EMBL" id="CP015579">
    <property type="protein sequence ID" value="ARU93748.1"/>
    <property type="molecule type" value="Genomic_DNA"/>
</dbReference>
<evidence type="ECO:0000313" key="4">
    <source>
        <dbReference type="Proteomes" id="UP000195729"/>
    </source>
</evidence>
<sequence length="187" mass="20825">MNIYRLLIVLVTVLLPSMAFAHNLVNGQPVPLLSISDRGELSLVNDEVRYHRWDSSQLPGRVRIIQYIAGRTSAKDLNNALITAVRNAAFPRSKFQATTIVNTDDAIPGTGFFVRNKIEKNLREYPWAQFIVDSNGVGRSRWQLLPHSSTIIVLDSTGRVQWAKDGALTPGEVVQVIGMVKTLTTKE</sequence>
<dbReference type="NCBIfam" id="TIGR01626">
    <property type="entry name" value="ytfJ_HI0045"/>
    <property type="match status" value="1"/>
</dbReference>
<organism evidence="2 5">
    <name type="scientific">Tatumella citrea</name>
    <name type="common">Pantoea citrea</name>
    <dbReference type="NCBI Taxonomy" id="53336"/>
    <lineage>
        <taxon>Bacteria</taxon>
        <taxon>Pseudomonadati</taxon>
        <taxon>Pseudomonadota</taxon>
        <taxon>Gammaproteobacteria</taxon>
        <taxon>Enterobacterales</taxon>
        <taxon>Erwiniaceae</taxon>
        <taxon>Tatumella</taxon>
    </lineage>
</organism>
<dbReference type="EMBL" id="CP015581">
    <property type="protein sequence ID" value="ARU97786.1"/>
    <property type="molecule type" value="Genomic_DNA"/>
</dbReference>
<dbReference type="KEGG" id="tci:A7K98_08145"/>
<dbReference type="AlphaFoldDB" id="A0A1Y0LI60"/>
<name>A0A1Y0LI60_TATCI</name>
<dbReference type="InterPro" id="IPR006513">
    <property type="entry name" value="YtfJ_HI0045"/>
</dbReference>
<gene>
    <name evidence="2" type="ORF">A7K98_08145</name>
    <name evidence="3" type="ORF">A7K99_08145</name>
</gene>
<dbReference type="RefSeq" id="WP_087488108.1">
    <property type="nucleotide sequence ID" value="NZ_CP015579.1"/>
</dbReference>
<keyword evidence="1" id="KW-0732">Signal</keyword>
<reference evidence="4 5" key="1">
    <citation type="submission" date="2016-05" db="EMBL/GenBank/DDBJ databases">
        <title>Complete genome sequence of two 2,5-diketo-D-glunonic acid producing strain Tatumella citrea.</title>
        <authorList>
            <person name="Duan C."/>
            <person name="Yang J."/>
            <person name="Yang S."/>
        </authorList>
    </citation>
    <scope>NUCLEOTIDE SEQUENCE [LARGE SCALE GENOMIC DNA]</scope>
    <source>
        <strain evidence="3 4">ATCC 39140</strain>
        <strain evidence="2 5">DSM 13699</strain>
    </source>
</reference>
<dbReference type="Proteomes" id="UP000195814">
    <property type="component" value="Chromosome"/>
</dbReference>
<evidence type="ECO:0008006" key="6">
    <source>
        <dbReference type="Google" id="ProtNLM"/>
    </source>
</evidence>
<keyword evidence="4" id="KW-1185">Reference proteome</keyword>
<feature type="chain" id="PRO_5013367577" description="YtfJ family protein" evidence="1">
    <location>
        <begin position="22"/>
        <end position="187"/>
    </location>
</feature>
<proteinExistence type="predicted"/>
<protein>
    <recommendedName>
        <fullName evidence="6">YtfJ family protein</fullName>
    </recommendedName>
</protein>
<dbReference type="Pfam" id="PF09695">
    <property type="entry name" value="YtfJ_HI0045"/>
    <property type="match status" value="1"/>
</dbReference>
<evidence type="ECO:0000313" key="3">
    <source>
        <dbReference type="EMBL" id="ARU97786.1"/>
    </source>
</evidence>
<evidence type="ECO:0000256" key="1">
    <source>
        <dbReference type="SAM" id="SignalP"/>
    </source>
</evidence>
<dbReference type="OrthoDB" id="5689995at2"/>
<feature type="signal peptide" evidence="1">
    <location>
        <begin position="1"/>
        <end position="21"/>
    </location>
</feature>
<accession>A0A1Y0LI60</accession>
<dbReference type="Proteomes" id="UP000195729">
    <property type="component" value="Chromosome"/>
</dbReference>
<evidence type="ECO:0000313" key="2">
    <source>
        <dbReference type="EMBL" id="ARU93748.1"/>
    </source>
</evidence>